<gene>
    <name evidence="1" type="ORF">HNQ79_006621</name>
</gene>
<dbReference type="EMBL" id="JACHEM010000038">
    <property type="protein sequence ID" value="MBB6440108.1"/>
    <property type="molecule type" value="Genomic_DNA"/>
</dbReference>
<evidence type="ECO:0000313" key="2">
    <source>
        <dbReference type="Proteomes" id="UP000540423"/>
    </source>
</evidence>
<organism evidence="1 2">
    <name type="scientific">Streptomyces candidus</name>
    <dbReference type="NCBI Taxonomy" id="67283"/>
    <lineage>
        <taxon>Bacteria</taxon>
        <taxon>Bacillati</taxon>
        <taxon>Actinomycetota</taxon>
        <taxon>Actinomycetes</taxon>
        <taxon>Kitasatosporales</taxon>
        <taxon>Streptomycetaceae</taxon>
        <taxon>Streptomyces</taxon>
    </lineage>
</organism>
<name>A0A7X0HPR8_9ACTN</name>
<protein>
    <recommendedName>
        <fullName evidence="3">RNA polymerase sigma-70 region 4 domain-containing protein</fullName>
    </recommendedName>
</protein>
<evidence type="ECO:0008006" key="3">
    <source>
        <dbReference type="Google" id="ProtNLM"/>
    </source>
</evidence>
<evidence type="ECO:0000313" key="1">
    <source>
        <dbReference type="EMBL" id="MBB6440108.1"/>
    </source>
</evidence>
<accession>A0A7X0HPR8</accession>
<dbReference type="Proteomes" id="UP000540423">
    <property type="component" value="Unassembled WGS sequence"/>
</dbReference>
<dbReference type="AlphaFoldDB" id="A0A7X0HPR8"/>
<keyword evidence="2" id="KW-1185">Reference proteome</keyword>
<comment type="caution">
    <text evidence="1">The sequence shown here is derived from an EMBL/GenBank/DDBJ whole genome shotgun (WGS) entry which is preliminary data.</text>
</comment>
<sequence>MTATPNPVDALIADLDSISDPVDRFHQAARIEAQIGKGLRAIRRKAATELRDSGKSYREVGESLGGISAQRVEQIVKGR</sequence>
<dbReference type="RefSeq" id="WP_185036570.1">
    <property type="nucleotide sequence ID" value="NZ_JACHEM010000038.1"/>
</dbReference>
<reference evidence="1 2" key="1">
    <citation type="submission" date="2020-08" db="EMBL/GenBank/DDBJ databases">
        <title>Genomic Encyclopedia of Type Strains, Phase IV (KMG-IV): sequencing the most valuable type-strain genomes for metagenomic binning, comparative biology and taxonomic classification.</title>
        <authorList>
            <person name="Goeker M."/>
        </authorList>
    </citation>
    <scope>NUCLEOTIDE SEQUENCE [LARGE SCALE GENOMIC DNA]</scope>
    <source>
        <strain evidence="1 2">DSM 40141</strain>
    </source>
</reference>
<proteinExistence type="predicted"/>